<evidence type="ECO:0000256" key="10">
    <source>
        <dbReference type="ARBA" id="ARBA00023163"/>
    </source>
</evidence>
<dbReference type="GO" id="GO:0006355">
    <property type="term" value="P:regulation of DNA-templated transcription"/>
    <property type="evidence" value="ECO:0007669"/>
    <property type="project" value="InterPro"/>
</dbReference>
<evidence type="ECO:0000256" key="11">
    <source>
        <dbReference type="ARBA" id="ARBA00023204"/>
    </source>
</evidence>
<keyword evidence="9 14" id="KW-0805">Transcription regulation</keyword>
<evidence type="ECO:0000256" key="6">
    <source>
        <dbReference type="ARBA" id="ARBA00022763"/>
    </source>
</evidence>
<comment type="function">
    <text evidence="1 14">Component of the general transcription and DNA repair factor IIH (TFIIH) core complex, which is involved in general and transcription-coupled nucleotide excision repair (NER) of damaged DNA and, when complexed to TFIIK, in RNA transcription by RNA polymerase II. In NER, TFIIH acts by opening DNA around the lesion to allow the excision of the damaged oligonucleotide and its replacement by a new DNA fragment. In transcription, TFIIH has an essential role in transcription initiation. When the pre-initiation complex (PIC) has been established, TFIIH is required for promoter opening and promoter escape. Phosphorylation of the C-terminal tail (CTD) of the largest subunit of RNA polymerase II by the kinase module TFIIK controls the initiation of transcription.</text>
</comment>
<dbReference type="Proteomes" id="UP000249464">
    <property type="component" value="Unassembled WGS sequence"/>
</dbReference>
<evidence type="ECO:0000313" key="17">
    <source>
        <dbReference type="EMBL" id="SGZ32071.1"/>
    </source>
</evidence>
<evidence type="ECO:0000256" key="1">
    <source>
        <dbReference type="ARBA" id="ARBA00002817"/>
    </source>
</evidence>
<keyword evidence="6 14" id="KW-0227">DNA damage</keyword>
<dbReference type="GO" id="GO:0005675">
    <property type="term" value="C:transcription factor TFIIH holo complex"/>
    <property type="evidence" value="ECO:0007669"/>
    <property type="project" value="UniProtKB-UniRule"/>
</dbReference>
<comment type="similarity">
    <text evidence="3 14">Belongs to the TFB4 family.</text>
</comment>
<name>A0A2X0MQ74_9BASI</name>
<dbReference type="Gene3D" id="3.40.50.410">
    <property type="entry name" value="von Willebrand factor, type A domain"/>
    <property type="match status" value="1"/>
</dbReference>
<evidence type="ECO:0000313" key="16">
    <source>
        <dbReference type="EMBL" id="SGZ31511.1"/>
    </source>
</evidence>
<organism evidence="16 18">
    <name type="scientific">Microbotryum silenes-dioicae</name>
    <dbReference type="NCBI Taxonomy" id="796604"/>
    <lineage>
        <taxon>Eukaryota</taxon>
        <taxon>Fungi</taxon>
        <taxon>Dikarya</taxon>
        <taxon>Basidiomycota</taxon>
        <taxon>Pucciniomycotina</taxon>
        <taxon>Microbotryomycetes</taxon>
        <taxon>Microbotryales</taxon>
        <taxon>Microbotryaceae</taxon>
        <taxon>Microbotryum</taxon>
    </lineage>
</organism>
<dbReference type="STRING" id="796604.A0A2X0MQ74"/>
<dbReference type="AlphaFoldDB" id="A0A2X0MQ74"/>
<feature type="region of interest" description="Disordered" evidence="15">
    <location>
        <begin position="341"/>
        <end position="364"/>
    </location>
</feature>
<dbReference type="GO" id="GO:0008270">
    <property type="term" value="F:zinc ion binding"/>
    <property type="evidence" value="ECO:0007669"/>
    <property type="project" value="UniProtKB-KW"/>
</dbReference>
<keyword evidence="18" id="KW-1185">Reference proteome</keyword>
<evidence type="ECO:0000256" key="13">
    <source>
        <dbReference type="ARBA" id="ARBA00033341"/>
    </source>
</evidence>
<accession>A0A2X0MQ74</accession>
<dbReference type="EMBL" id="FQNC01000117">
    <property type="protein sequence ID" value="SGZ32071.1"/>
    <property type="molecule type" value="Genomic_DNA"/>
</dbReference>
<evidence type="ECO:0000256" key="8">
    <source>
        <dbReference type="ARBA" id="ARBA00022833"/>
    </source>
</evidence>
<proteinExistence type="inferred from homology"/>
<dbReference type="EMBL" id="FQNC01000115">
    <property type="protein sequence ID" value="SGZ31511.1"/>
    <property type="molecule type" value="Genomic_DNA"/>
</dbReference>
<evidence type="ECO:0000256" key="7">
    <source>
        <dbReference type="ARBA" id="ARBA00022771"/>
    </source>
</evidence>
<keyword evidence="10 14" id="KW-0804">Transcription</keyword>
<protein>
    <recommendedName>
        <fullName evidence="4 14">General transcription and DNA repair factor IIH subunit TFB4</fullName>
        <shortName evidence="14">TFIIH subunit TFB4</shortName>
    </recommendedName>
    <alternativeName>
        <fullName evidence="13 14">RNA polymerase II transcription factor B subunit 4</fullName>
    </alternativeName>
</protein>
<sequence length="364" mass="39284">MTDAAGGDAGYLLCVILDLNPLAWSLSSVADPQTHDQLSLEQALDQVLIFANAHLALRHENQIAVFGAGYSMSKLLYSSSLAPSAAPSVEPLSSARDANTYQQFRIVNKGTTNGVRNMMAEQSDDNVGKADVDMVGALAMVLCRALFSALLPRFAYSYGGAELPQFSSVLTDVNRLNSASTLTPNLNKPRPRILVLSVTDDASTQYVSTMNCIFTAQKNSIPIDVCKIFGRNAIFLQQACHLTGGSYFKIAQRRGLLQYLIMTFLPGPSARKHLNQPTQDQVDLRAACFCHRKIVDVGYVCSVCLSIFCAPVPVCATCRTKFPMATLKRFGFGARPANSGAIARSKKRKAPPNGETLPPVSIGV</sequence>
<dbReference type="PANTHER" id="PTHR12831:SF0">
    <property type="entry name" value="GENERAL TRANSCRIPTION FACTOR IIH SUBUNIT 3"/>
    <property type="match status" value="1"/>
</dbReference>
<dbReference type="GO" id="GO:0006289">
    <property type="term" value="P:nucleotide-excision repair"/>
    <property type="evidence" value="ECO:0007669"/>
    <property type="project" value="UniProtKB-UniRule"/>
</dbReference>
<evidence type="ECO:0000256" key="12">
    <source>
        <dbReference type="ARBA" id="ARBA00023242"/>
    </source>
</evidence>
<comment type="subcellular location">
    <subcellularLocation>
        <location evidence="2 14">Nucleus</location>
    </subcellularLocation>
</comment>
<dbReference type="InterPro" id="IPR004600">
    <property type="entry name" value="TFIIH_Tfb4/GTF2H3"/>
</dbReference>
<dbReference type="PANTHER" id="PTHR12831">
    <property type="entry name" value="TRANSCRIPTION INITIATION FACTOR IIH TFIIH , POLYPEPTIDE 3-RELATED"/>
    <property type="match status" value="1"/>
</dbReference>
<keyword evidence="11 14" id="KW-0234">DNA repair</keyword>
<reference evidence="16 18" key="1">
    <citation type="submission" date="2016-11" db="EMBL/GenBank/DDBJ databases">
        <authorList>
            <person name="Jaros S."/>
            <person name="Januszkiewicz K."/>
            <person name="Wedrychowicz H."/>
        </authorList>
    </citation>
    <scope>NUCLEOTIDE SEQUENCE [LARGE SCALE GENOMIC DNA]</scope>
</reference>
<evidence type="ECO:0000256" key="15">
    <source>
        <dbReference type="SAM" id="MobiDB-lite"/>
    </source>
</evidence>
<keyword evidence="8 14" id="KW-0862">Zinc</keyword>
<evidence type="ECO:0000256" key="9">
    <source>
        <dbReference type="ARBA" id="ARBA00023015"/>
    </source>
</evidence>
<evidence type="ECO:0000256" key="5">
    <source>
        <dbReference type="ARBA" id="ARBA00022723"/>
    </source>
</evidence>
<keyword evidence="12 14" id="KW-0539">Nucleus</keyword>
<comment type="subunit">
    <text evidence="14">Component of the 7-subunit TFIIH core complex composed of XPB/SSL2, XPD/RAD3, SSL1, TFB1, TFB2, TFB4 and TFB5, which is active in NER. The core complex associates with the 3-subunit CTD-kinase module TFIIK composed of CCL1, KIN28 and TFB3 to form the 10-subunit holoenzyme (holo-TFIIH) active in transcription.</text>
</comment>
<evidence type="ECO:0000256" key="4">
    <source>
        <dbReference type="ARBA" id="ARBA00021280"/>
    </source>
</evidence>
<evidence type="ECO:0000256" key="2">
    <source>
        <dbReference type="ARBA" id="ARBA00004123"/>
    </source>
</evidence>
<dbReference type="GO" id="GO:0000439">
    <property type="term" value="C:transcription factor TFIIH core complex"/>
    <property type="evidence" value="ECO:0007669"/>
    <property type="project" value="UniProtKB-UniRule"/>
</dbReference>
<keyword evidence="7 14" id="KW-0863">Zinc-finger</keyword>
<evidence type="ECO:0000313" key="18">
    <source>
        <dbReference type="Proteomes" id="UP000249464"/>
    </source>
</evidence>
<dbReference type="Pfam" id="PF03850">
    <property type="entry name" value="Tfb4"/>
    <property type="match status" value="1"/>
</dbReference>
<keyword evidence="5 14" id="KW-0479">Metal-binding</keyword>
<dbReference type="InterPro" id="IPR036465">
    <property type="entry name" value="vWFA_dom_sf"/>
</dbReference>
<gene>
    <name evidence="16" type="primary">BQ5605_C045g12189</name>
    <name evidence="17" type="synonym">BQ5605_C043g12064</name>
    <name evidence="17" type="ORF">BQ5605_C043G12064</name>
    <name evidence="16" type="ORF">BQ5605_C045G12189</name>
</gene>
<evidence type="ECO:0000256" key="3">
    <source>
        <dbReference type="ARBA" id="ARBA00005273"/>
    </source>
</evidence>
<evidence type="ECO:0000256" key="14">
    <source>
        <dbReference type="RuleBase" id="RU368090"/>
    </source>
</evidence>